<evidence type="ECO:0000256" key="3">
    <source>
        <dbReference type="ARBA" id="ARBA00023159"/>
    </source>
</evidence>
<dbReference type="Gene3D" id="1.10.1660.10">
    <property type="match status" value="1"/>
</dbReference>
<dbReference type="InterPro" id="IPR012925">
    <property type="entry name" value="TipAS_dom"/>
</dbReference>
<dbReference type="GO" id="GO:0003700">
    <property type="term" value="F:DNA-binding transcription factor activity"/>
    <property type="evidence" value="ECO:0007669"/>
    <property type="project" value="InterPro"/>
</dbReference>
<dbReference type="PANTHER" id="PTHR30204">
    <property type="entry name" value="REDOX-CYCLING DRUG-SENSING TRANSCRIPTIONAL ACTIVATOR SOXR"/>
    <property type="match status" value="1"/>
</dbReference>
<evidence type="ECO:0000256" key="4">
    <source>
        <dbReference type="ARBA" id="ARBA00023163"/>
    </source>
</evidence>
<dbReference type="Gene3D" id="1.10.490.50">
    <property type="entry name" value="Antibiotic binding domain of TipA-like multidrug resistance regulators"/>
    <property type="match status" value="1"/>
</dbReference>
<feature type="domain" description="HTH merR-type" evidence="5">
    <location>
        <begin position="1"/>
        <end position="70"/>
    </location>
</feature>
<name>A0A3N4GF05_9LACT</name>
<dbReference type="InterPro" id="IPR000551">
    <property type="entry name" value="MerR-type_HTH_dom"/>
</dbReference>
<dbReference type="PANTHER" id="PTHR30204:SF90">
    <property type="entry name" value="HTH-TYPE TRANSCRIPTIONAL ACTIVATOR MTA"/>
    <property type="match status" value="1"/>
</dbReference>
<evidence type="ECO:0000259" key="5">
    <source>
        <dbReference type="PROSITE" id="PS50937"/>
    </source>
</evidence>
<reference evidence="6 7" key="1">
    <citation type="submission" date="2018-11" db="EMBL/GenBank/DDBJ databases">
        <title>Aerococcus sp. SJQ22, whole genome shotgun sequence.</title>
        <authorList>
            <person name="Sun L."/>
            <person name="Gao X."/>
            <person name="Chen W."/>
            <person name="Huang K."/>
        </authorList>
    </citation>
    <scope>NUCLEOTIDE SEQUENCE [LARGE SCALE GENOMIC DNA]</scope>
    <source>
        <strain evidence="6 7">SJQ22</strain>
    </source>
</reference>
<keyword evidence="2" id="KW-0238">DNA-binding</keyword>
<evidence type="ECO:0000313" key="6">
    <source>
        <dbReference type="EMBL" id="RPA60468.1"/>
    </source>
</evidence>
<evidence type="ECO:0000256" key="1">
    <source>
        <dbReference type="ARBA" id="ARBA00023015"/>
    </source>
</evidence>
<evidence type="ECO:0000256" key="2">
    <source>
        <dbReference type="ARBA" id="ARBA00023125"/>
    </source>
</evidence>
<keyword evidence="7" id="KW-1185">Reference proteome</keyword>
<sequence>MYTIGQVAKMTGLTHKTLRYYDSIGLLTPSDYSDAGYRLYAQADLDRLQQILLYREMGLSLDAIKQIIYAPDFDVKRALSDHLAYLDKERQRLDTLIHMVNKTLIAEKEGLTMSNEEKFEAMKETVIRENENQYGVEIRAKYGGDIVDASEDKLRDADEASWQSIEELNDQLNSKLAEAVALGDPSSDLAQEVCDLHRQWLTFYWPDGMYDASKHAAIVDMYQTDDRFKAYYEKIAPGATDFLHRAMTIYLAGK</sequence>
<proteinExistence type="predicted"/>
<dbReference type="OrthoDB" id="9814833at2"/>
<evidence type="ECO:0000313" key="7">
    <source>
        <dbReference type="Proteomes" id="UP000273977"/>
    </source>
</evidence>
<dbReference type="PRINTS" id="PR00040">
    <property type="entry name" value="HTHMERR"/>
</dbReference>
<dbReference type="SUPFAM" id="SSF89082">
    <property type="entry name" value="Antibiotic binding domain of TipA-like multidrug resistance regulators"/>
    <property type="match status" value="1"/>
</dbReference>
<keyword evidence="4" id="KW-0804">Transcription</keyword>
<dbReference type="Pfam" id="PF07739">
    <property type="entry name" value="TipAS"/>
    <property type="match status" value="1"/>
</dbReference>
<dbReference type="GO" id="GO:0003677">
    <property type="term" value="F:DNA binding"/>
    <property type="evidence" value="ECO:0007669"/>
    <property type="project" value="UniProtKB-KW"/>
</dbReference>
<keyword evidence="3" id="KW-0010">Activator</keyword>
<dbReference type="PROSITE" id="PS50937">
    <property type="entry name" value="HTH_MERR_2"/>
    <property type="match status" value="1"/>
</dbReference>
<dbReference type="PROSITE" id="PS00552">
    <property type="entry name" value="HTH_MERR_1"/>
    <property type="match status" value="1"/>
</dbReference>
<keyword evidence="1" id="KW-0805">Transcription regulation</keyword>
<dbReference type="CDD" id="cd01106">
    <property type="entry name" value="HTH_TipAL-Mta"/>
    <property type="match status" value="1"/>
</dbReference>
<protein>
    <submittedName>
        <fullName evidence="6">MerR family transcriptional regulator</fullName>
    </submittedName>
</protein>
<dbReference type="Pfam" id="PF13411">
    <property type="entry name" value="MerR_1"/>
    <property type="match status" value="1"/>
</dbReference>
<dbReference type="InterPro" id="IPR036244">
    <property type="entry name" value="TipA-like_antibiotic-bd"/>
</dbReference>
<dbReference type="SMART" id="SM00422">
    <property type="entry name" value="HTH_MERR"/>
    <property type="match status" value="1"/>
</dbReference>
<accession>A0A3N4GF05</accession>
<dbReference type="InterPro" id="IPR047057">
    <property type="entry name" value="MerR_fam"/>
</dbReference>
<dbReference type="AlphaFoldDB" id="A0A3N4GF05"/>
<dbReference type="EMBL" id="RKMG01000015">
    <property type="protein sequence ID" value="RPA60468.1"/>
    <property type="molecule type" value="Genomic_DNA"/>
</dbReference>
<dbReference type="RefSeq" id="WP_123780100.1">
    <property type="nucleotide sequence ID" value="NZ_RKMG01000015.1"/>
</dbReference>
<organism evidence="6 7">
    <name type="scientific">Aerococcus agrisoli</name>
    <dbReference type="NCBI Taxonomy" id="2487350"/>
    <lineage>
        <taxon>Bacteria</taxon>
        <taxon>Bacillati</taxon>
        <taxon>Bacillota</taxon>
        <taxon>Bacilli</taxon>
        <taxon>Lactobacillales</taxon>
        <taxon>Aerococcaceae</taxon>
        <taxon>Aerococcus</taxon>
    </lineage>
</organism>
<dbReference type="InterPro" id="IPR009061">
    <property type="entry name" value="DNA-bd_dom_put_sf"/>
</dbReference>
<gene>
    <name evidence="6" type="ORF">EF384_05630</name>
</gene>
<comment type="caution">
    <text evidence="6">The sequence shown here is derived from an EMBL/GenBank/DDBJ whole genome shotgun (WGS) entry which is preliminary data.</text>
</comment>
<dbReference type="SUPFAM" id="SSF46955">
    <property type="entry name" value="Putative DNA-binding domain"/>
    <property type="match status" value="1"/>
</dbReference>
<dbReference type="Proteomes" id="UP000273977">
    <property type="component" value="Unassembled WGS sequence"/>
</dbReference>